<dbReference type="OrthoDB" id="10267127at2759"/>
<dbReference type="STRING" id="92696.A0A4R0RRZ6"/>
<evidence type="ECO:0000313" key="5">
    <source>
        <dbReference type="Proteomes" id="UP000292702"/>
    </source>
</evidence>
<dbReference type="PANTHER" id="PTHR42850">
    <property type="entry name" value="METALLOPHOSPHOESTERASE"/>
    <property type="match status" value="1"/>
</dbReference>
<protein>
    <recommendedName>
        <fullName evidence="3">Calcineurin-like phosphoesterase domain-containing protein</fullName>
    </recommendedName>
</protein>
<feature type="transmembrane region" description="Helical" evidence="2">
    <location>
        <begin position="12"/>
        <end position="34"/>
    </location>
</feature>
<evidence type="ECO:0000259" key="3">
    <source>
        <dbReference type="Pfam" id="PF00149"/>
    </source>
</evidence>
<dbReference type="Gene3D" id="3.60.21.10">
    <property type="match status" value="2"/>
</dbReference>
<feature type="region of interest" description="Disordered" evidence="1">
    <location>
        <begin position="298"/>
        <end position="400"/>
    </location>
</feature>
<feature type="compositionally biased region" description="Acidic residues" evidence="1">
    <location>
        <begin position="517"/>
        <end position="530"/>
    </location>
</feature>
<dbReference type="GO" id="GO:0006798">
    <property type="term" value="P:polyphosphate catabolic process"/>
    <property type="evidence" value="ECO:0007669"/>
    <property type="project" value="TreeGrafter"/>
</dbReference>
<dbReference type="GO" id="GO:0000298">
    <property type="term" value="F:endopolyphosphatase activity"/>
    <property type="evidence" value="ECO:0007669"/>
    <property type="project" value="TreeGrafter"/>
</dbReference>
<evidence type="ECO:0000313" key="4">
    <source>
        <dbReference type="EMBL" id="TCD65234.1"/>
    </source>
</evidence>
<dbReference type="InterPro" id="IPR004843">
    <property type="entry name" value="Calcineurin-like_PHP"/>
</dbReference>
<organism evidence="4 5">
    <name type="scientific">Steccherinum ochraceum</name>
    <dbReference type="NCBI Taxonomy" id="92696"/>
    <lineage>
        <taxon>Eukaryota</taxon>
        <taxon>Fungi</taxon>
        <taxon>Dikarya</taxon>
        <taxon>Basidiomycota</taxon>
        <taxon>Agaricomycotina</taxon>
        <taxon>Agaricomycetes</taxon>
        <taxon>Polyporales</taxon>
        <taxon>Steccherinaceae</taxon>
        <taxon>Steccherinum</taxon>
    </lineage>
</organism>
<feature type="compositionally biased region" description="Basic and acidic residues" evidence="1">
    <location>
        <begin position="380"/>
        <end position="395"/>
    </location>
</feature>
<proteinExistence type="predicted"/>
<comment type="caution">
    <text evidence="4">The sequence shown here is derived from an EMBL/GenBank/DDBJ whole genome shotgun (WGS) entry which is preliminary data.</text>
</comment>
<evidence type="ECO:0000256" key="1">
    <source>
        <dbReference type="SAM" id="MobiDB-lite"/>
    </source>
</evidence>
<sequence length="588" mass="65961">MVRRNSSGASPWSGVSYAIVVLFVALFFLLGVTYRRPHFDFGWKGRKKYDFPDFDSIRLSRALPDEHVSLDTNDRIIIIGDVHGMNHSLADLLNELSYNQSDDILMFAGDLIAKSTHAGSLSVLDFLTENQYSKSANTTANSERIFAVRGNHDQLVMQWRSWREWFEPLVIPASTNKGKDAADAVSTGKAFVDLIEAEWSVQRRKRDSDAEEWVDVARKRAEGTWREEWWRRIPPPGNGKKAKDWKLFGDHYWLARDMTDVHAAYLKSLPLVHHVPSMHFFVVHAGLLPYNPRLPIDHPSQPLAHPPKISGTSPTMPVPSTEPSSPTEPTTPTEPIPPAPPTPPAAFDSNHEDDDDDDDDDDELGIEESDIDSLPPQTILDRRAPSSSDDLRQHQESAILTSIPQNKDPWVLLNMRGVKKNGKVTRNTDEGTPWAKLWNRQMKGCRGINIPSGLQDDEEGGEEFPCEPSTVVYGHAASRGLDVKRYSVGLDTGCLYGQKLTALVVRSGKSSNTHSGDDDDNDDDKEEEDHENTRRTSKKRKMLGRRQHGGKGKHRGKRVKFGDDAMGLDARLVQVKCALPPEEDSHDH</sequence>
<accession>A0A4R0RRZ6</accession>
<dbReference type="Proteomes" id="UP000292702">
    <property type="component" value="Unassembled WGS sequence"/>
</dbReference>
<dbReference type="EMBL" id="RWJN01000191">
    <property type="protein sequence ID" value="TCD65234.1"/>
    <property type="molecule type" value="Genomic_DNA"/>
</dbReference>
<gene>
    <name evidence="4" type="ORF">EIP91_002942</name>
</gene>
<dbReference type="AlphaFoldDB" id="A0A4R0RRZ6"/>
<keyword evidence="2" id="KW-0472">Membrane</keyword>
<dbReference type="Pfam" id="PF00149">
    <property type="entry name" value="Metallophos"/>
    <property type="match status" value="1"/>
</dbReference>
<feature type="compositionally biased region" description="Basic residues" evidence="1">
    <location>
        <begin position="535"/>
        <end position="559"/>
    </location>
</feature>
<dbReference type="InterPro" id="IPR029052">
    <property type="entry name" value="Metallo-depent_PP-like"/>
</dbReference>
<dbReference type="GO" id="GO:0005737">
    <property type="term" value="C:cytoplasm"/>
    <property type="evidence" value="ECO:0007669"/>
    <property type="project" value="TreeGrafter"/>
</dbReference>
<reference evidence="4 5" key="1">
    <citation type="submission" date="2018-11" db="EMBL/GenBank/DDBJ databases">
        <title>Genome assembly of Steccherinum ochraceum LE-BIN_3174, the white-rot fungus of the Steccherinaceae family (The Residual Polyporoid clade, Polyporales, Basidiomycota).</title>
        <authorList>
            <person name="Fedorova T.V."/>
            <person name="Glazunova O.A."/>
            <person name="Landesman E.O."/>
            <person name="Moiseenko K.V."/>
            <person name="Psurtseva N.V."/>
            <person name="Savinova O.S."/>
            <person name="Shakhova N.V."/>
            <person name="Tyazhelova T.V."/>
            <person name="Vasina D.V."/>
        </authorList>
    </citation>
    <scope>NUCLEOTIDE SEQUENCE [LARGE SCALE GENOMIC DNA]</scope>
    <source>
        <strain evidence="4 5">LE-BIN_3174</strain>
    </source>
</reference>
<feature type="compositionally biased region" description="Pro residues" evidence="1">
    <location>
        <begin position="332"/>
        <end position="344"/>
    </location>
</feature>
<feature type="region of interest" description="Disordered" evidence="1">
    <location>
        <begin position="508"/>
        <end position="564"/>
    </location>
</feature>
<keyword evidence="2" id="KW-0812">Transmembrane</keyword>
<name>A0A4R0RRZ6_9APHY</name>
<feature type="compositionally biased region" description="Low complexity" evidence="1">
    <location>
        <begin position="312"/>
        <end position="331"/>
    </location>
</feature>
<dbReference type="PANTHER" id="PTHR42850:SF4">
    <property type="entry name" value="ZINC-DEPENDENT ENDOPOLYPHOSPHATASE"/>
    <property type="match status" value="1"/>
</dbReference>
<keyword evidence="2" id="KW-1133">Transmembrane helix</keyword>
<feature type="domain" description="Calcineurin-like phosphoesterase" evidence="3">
    <location>
        <begin position="75"/>
        <end position="251"/>
    </location>
</feature>
<dbReference type="GO" id="GO:0016791">
    <property type="term" value="F:phosphatase activity"/>
    <property type="evidence" value="ECO:0007669"/>
    <property type="project" value="TreeGrafter"/>
</dbReference>
<dbReference type="InterPro" id="IPR050126">
    <property type="entry name" value="Ap4A_hydrolase"/>
</dbReference>
<keyword evidence="5" id="KW-1185">Reference proteome</keyword>
<feature type="compositionally biased region" description="Acidic residues" evidence="1">
    <location>
        <begin position="351"/>
        <end position="371"/>
    </location>
</feature>
<evidence type="ECO:0000256" key="2">
    <source>
        <dbReference type="SAM" id="Phobius"/>
    </source>
</evidence>
<dbReference type="SUPFAM" id="SSF56300">
    <property type="entry name" value="Metallo-dependent phosphatases"/>
    <property type="match status" value="1"/>
</dbReference>